<keyword evidence="6" id="KW-0862">Zinc</keyword>
<feature type="compositionally biased region" description="Basic residues" evidence="7">
    <location>
        <begin position="35"/>
        <end position="44"/>
    </location>
</feature>
<dbReference type="Gene3D" id="3.30.460.10">
    <property type="entry name" value="Beta Polymerase, domain 2"/>
    <property type="match status" value="2"/>
</dbReference>
<dbReference type="PANTHER" id="PTHR12271:SF66">
    <property type="entry name" value="TERMINAL URIDYLYLTRANSFERASE TAILOR"/>
    <property type="match status" value="1"/>
</dbReference>
<dbReference type="GO" id="GO:0050265">
    <property type="term" value="F:RNA uridylyltransferase activity"/>
    <property type="evidence" value="ECO:0007669"/>
    <property type="project" value="TreeGrafter"/>
</dbReference>
<evidence type="ECO:0000256" key="5">
    <source>
        <dbReference type="ARBA" id="ARBA00022842"/>
    </source>
</evidence>
<feature type="compositionally biased region" description="Polar residues" evidence="7">
    <location>
        <begin position="48"/>
        <end position="60"/>
    </location>
</feature>
<feature type="compositionally biased region" description="Polar residues" evidence="7">
    <location>
        <begin position="217"/>
        <end position="226"/>
    </location>
</feature>
<dbReference type="FunFam" id="1.10.1410.10:FF:000002">
    <property type="entry name" value="terminal uridylyltransferase 4 isoform X1"/>
    <property type="match status" value="1"/>
</dbReference>
<evidence type="ECO:0000259" key="8">
    <source>
        <dbReference type="PROSITE" id="PS50158"/>
    </source>
</evidence>
<feature type="region of interest" description="Disordered" evidence="7">
    <location>
        <begin position="645"/>
        <end position="685"/>
    </location>
</feature>
<feature type="region of interest" description="Disordered" evidence="7">
    <location>
        <begin position="1"/>
        <end position="238"/>
    </location>
</feature>
<dbReference type="PROSITE" id="PS00028">
    <property type="entry name" value="ZINC_FINGER_C2H2_1"/>
    <property type="match status" value="1"/>
</dbReference>
<evidence type="ECO:0000313" key="9">
    <source>
        <dbReference type="EMBL" id="KAK3800158.1"/>
    </source>
</evidence>
<dbReference type="SMART" id="SM00343">
    <property type="entry name" value="ZnF_C2HC"/>
    <property type="match status" value="2"/>
</dbReference>
<keyword evidence="6" id="KW-0863">Zinc-finger</keyword>
<dbReference type="InterPro" id="IPR013087">
    <property type="entry name" value="Znf_C2H2_type"/>
</dbReference>
<feature type="compositionally biased region" description="Polar residues" evidence="7">
    <location>
        <begin position="1399"/>
        <end position="1411"/>
    </location>
</feature>
<dbReference type="Pfam" id="PF03828">
    <property type="entry name" value="PAP_assoc"/>
    <property type="match status" value="2"/>
</dbReference>
<accession>A0AAE1EBR3</accession>
<dbReference type="InterPro" id="IPR001878">
    <property type="entry name" value="Znf_CCHC"/>
</dbReference>
<protein>
    <recommendedName>
        <fullName evidence="8">CCHC-type domain-containing protein</fullName>
    </recommendedName>
</protein>
<feature type="compositionally biased region" description="Basic and acidic residues" evidence="7">
    <location>
        <begin position="1325"/>
        <end position="1335"/>
    </location>
</feature>
<feature type="domain" description="CCHC-type" evidence="8">
    <location>
        <begin position="927"/>
        <end position="942"/>
    </location>
</feature>
<proteinExistence type="predicted"/>
<reference evidence="9" key="1">
    <citation type="journal article" date="2023" name="G3 (Bethesda)">
        <title>A reference genome for the long-term kleptoplast-retaining sea slug Elysia crispata morphotype clarki.</title>
        <authorList>
            <person name="Eastman K.E."/>
            <person name="Pendleton A.L."/>
            <person name="Shaikh M.A."/>
            <person name="Suttiyut T."/>
            <person name="Ogas R."/>
            <person name="Tomko P."/>
            <person name="Gavelis G."/>
            <person name="Widhalm J.R."/>
            <person name="Wisecaver J.H."/>
        </authorList>
    </citation>
    <scope>NUCLEOTIDE SEQUENCE</scope>
    <source>
        <strain evidence="9">ECLA1</strain>
    </source>
</reference>
<dbReference type="PROSITE" id="PS50158">
    <property type="entry name" value="ZF_CCHC"/>
    <property type="match status" value="2"/>
</dbReference>
<evidence type="ECO:0000256" key="3">
    <source>
        <dbReference type="ARBA" id="ARBA00022679"/>
    </source>
</evidence>
<dbReference type="GO" id="GO:0031123">
    <property type="term" value="P:RNA 3'-end processing"/>
    <property type="evidence" value="ECO:0007669"/>
    <property type="project" value="TreeGrafter"/>
</dbReference>
<feature type="compositionally biased region" description="Low complexity" evidence="7">
    <location>
        <begin position="655"/>
        <end position="669"/>
    </location>
</feature>
<feature type="compositionally biased region" description="Basic and acidic residues" evidence="7">
    <location>
        <begin position="152"/>
        <end position="165"/>
    </location>
</feature>
<evidence type="ECO:0000256" key="2">
    <source>
        <dbReference type="ARBA" id="ARBA00001946"/>
    </source>
</evidence>
<dbReference type="Pfam" id="PF00098">
    <property type="entry name" value="zf-CCHC"/>
    <property type="match status" value="1"/>
</dbReference>
<evidence type="ECO:0000256" key="1">
    <source>
        <dbReference type="ARBA" id="ARBA00001936"/>
    </source>
</evidence>
<dbReference type="InterPro" id="IPR054708">
    <property type="entry name" value="MTPAP-like_central"/>
</dbReference>
<dbReference type="SUPFAM" id="SSF57756">
    <property type="entry name" value="Retrovirus zinc finger-like domains"/>
    <property type="match status" value="1"/>
</dbReference>
<evidence type="ECO:0000256" key="7">
    <source>
        <dbReference type="SAM" id="MobiDB-lite"/>
    </source>
</evidence>
<feature type="region of interest" description="Disordered" evidence="7">
    <location>
        <begin position="825"/>
        <end position="874"/>
    </location>
</feature>
<comment type="caution">
    <text evidence="9">The sequence shown here is derived from an EMBL/GenBank/DDBJ whole genome shotgun (WGS) entry which is preliminary data.</text>
</comment>
<dbReference type="EMBL" id="JAWDGP010000496">
    <property type="protein sequence ID" value="KAK3800158.1"/>
    <property type="molecule type" value="Genomic_DNA"/>
</dbReference>
<comment type="cofactor">
    <cofactor evidence="1">
        <name>Mn(2+)</name>
        <dbReference type="ChEBI" id="CHEBI:29035"/>
    </cofactor>
</comment>
<evidence type="ECO:0000256" key="4">
    <source>
        <dbReference type="ARBA" id="ARBA00022723"/>
    </source>
</evidence>
<keyword evidence="5" id="KW-0460">Magnesium</keyword>
<feature type="compositionally biased region" description="Polar residues" evidence="7">
    <location>
        <begin position="1359"/>
        <end position="1371"/>
    </location>
</feature>
<keyword evidence="3" id="KW-0808">Transferase</keyword>
<dbReference type="CDD" id="cd05402">
    <property type="entry name" value="NT_PAP_TUTase"/>
    <property type="match status" value="2"/>
</dbReference>
<feature type="compositionally biased region" description="Polar residues" evidence="7">
    <location>
        <begin position="1423"/>
        <end position="1442"/>
    </location>
</feature>
<keyword evidence="4" id="KW-0479">Metal-binding</keyword>
<dbReference type="InterPro" id="IPR002058">
    <property type="entry name" value="PAP_assoc"/>
</dbReference>
<feature type="compositionally biased region" description="Basic and acidic residues" evidence="7">
    <location>
        <begin position="1"/>
        <end position="14"/>
    </location>
</feature>
<dbReference type="Pfam" id="PF19088">
    <property type="entry name" value="TUTase"/>
    <property type="match status" value="1"/>
</dbReference>
<dbReference type="Gene3D" id="1.10.1410.10">
    <property type="match status" value="2"/>
</dbReference>
<comment type="cofactor">
    <cofactor evidence="2">
        <name>Mg(2+)</name>
        <dbReference type="ChEBI" id="CHEBI:18420"/>
    </cofactor>
</comment>
<feature type="compositionally biased region" description="Basic and acidic residues" evidence="7">
    <location>
        <begin position="673"/>
        <end position="685"/>
    </location>
</feature>
<feature type="region of interest" description="Disordered" evidence="7">
    <location>
        <begin position="1325"/>
        <end position="1442"/>
    </location>
</feature>
<feature type="compositionally biased region" description="Low complexity" evidence="7">
    <location>
        <begin position="67"/>
        <end position="78"/>
    </location>
</feature>
<dbReference type="InterPro" id="IPR043519">
    <property type="entry name" value="NT_sf"/>
</dbReference>
<dbReference type="GO" id="GO:0003676">
    <property type="term" value="F:nucleic acid binding"/>
    <property type="evidence" value="ECO:0007669"/>
    <property type="project" value="InterPro"/>
</dbReference>
<dbReference type="SUPFAM" id="SSF81631">
    <property type="entry name" value="PAP/OAS1 substrate-binding domain"/>
    <property type="match status" value="2"/>
</dbReference>
<feature type="compositionally biased region" description="Low complexity" evidence="7">
    <location>
        <begin position="1338"/>
        <end position="1352"/>
    </location>
</feature>
<feature type="domain" description="CCHC-type" evidence="8">
    <location>
        <begin position="1308"/>
        <end position="1322"/>
    </location>
</feature>
<keyword evidence="10" id="KW-1185">Reference proteome</keyword>
<dbReference type="Pfam" id="PF22600">
    <property type="entry name" value="MTPAP-like_central"/>
    <property type="match status" value="1"/>
</dbReference>
<organism evidence="9 10">
    <name type="scientific">Elysia crispata</name>
    <name type="common">lettuce slug</name>
    <dbReference type="NCBI Taxonomy" id="231223"/>
    <lineage>
        <taxon>Eukaryota</taxon>
        <taxon>Metazoa</taxon>
        <taxon>Spiralia</taxon>
        <taxon>Lophotrochozoa</taxon>
        <taxon>Mollusca</taxon>
        <taxon>Gastropoda</taxon>
        <taxon>Heterobranchia</taxon>
        <taxon>Euthyneura</taxon>
        <taxon>Panpulmonata</taxon>
        <taxon>Sacoglossa</taxon>
        <taxon>Placobranchoidea</taxon>
        <taxon>Plakobranchidae</taxon>
        <taxon>Elysia</taxon>
    </lineage>
</organism>
<evidence type="ECO:0000256" key="6">
    <source>
        <dbReference type="PROSITE-ProRule" id="PRU00047"/>
    </source>
</evidence>
<evidence type="ECO:0000313" key="10">
    <source>
        <dbReference type="Proteomes" id="UP001283361"/>
    </source>
</evidence>
<dbReference type="PANTHER" id="PTHR12271">
    <property type="entry name" value="POLY A POLYMERASE CID PAP -RELATED"/>
    <property type="match status" value="1"/>
</dbReference>
<dbReference type="GO" id="GO:0008270">
    <property type="term" value="F:zinc ion binding"/>
    <property type="evidence" value="ECO:0007669"/>
    <property type="project" value="UniProtKB-KW"/>
</dbReference>
<dbReference type="Proteomes" id="UP001283361">
    <property type="component" value="Unassembled WGS sequence"/>
</dbReference>
<dbReference type="SUPFAM" id="SSF81301">
    <property type="entry name" value="Nucleotidyltransferase"/>
    <property type="match status" value="2"/>
</dbReference>
<name>A0AAE1EBR3_9GAST</name>
<gene>
    <name evidence="9" type="ORF">RRG08_060779</name>
</gene>
<sequence length="1442" mass="161518">MADNIDRQQLREELSSMLGMEAGPQKPSKCSSSSTKKKRSKSKKVKDTANQPSETETSVESVCRAEPSSSTPSPCGKSSHLDQEPALAKKNIGKKEQKPPATPDLTNKTKTGGNGVRIPSGTKAPASKNQKSKVSLERGNAETETENNKTGLDGKDKQDKQEAKSAQHAAAKQLKTSEKILGSQRNNSETKSANKKSGKKPDHLGNDSSDYGKVQGRGNNTNNNKPRPSKPGEEELTEELMKSLSENKMHILKKPNQKFRNARYFCRLCDFHLDQIEDCVKHIKDNRHCRRKEIYEVDSVLRLIPSPTEPQLAALTSAVDDLWLKKAIDPANRLLRQEVVSHLESLLQQHIPDVLLYMYGSSLTGFGLKDADINVDLCSSDKDRKLTFLLKEVHSIMRDKKDCGFTNVRADFSAKVPVLLLTDEASGLVVTMAIHCYSAHCSSELLAIYSDMDFRVWKLVVAFRYWAHICGLDRQKDGFIPPQALNLMVIYFLQTLTPQVIPIINPPKVSGEDVGDFRQDQPSFIRMRTKAMKHAKDTANGMSVGELWLRLLRFYSIEFDTGGVVVSIKSSQAVPRNTKPWNCKKLAVEDPYMLKKNITRMVNNSRIYEYWQDSIRKAYYYFGLPRDSEGKSLISEEDLKAKSLVSEQPEKLSATKETNSSQKSSTNNTIDKMQTDKDISSKQEPELEACADSGAVCIAPNPLIASRSRPDPDDLGNTSSAVKCCSAANTESQEQQASGGHSELSQISQKLSSVDLSNISIVAGSASILLSTDTVDQSLSPTVSPSKNLRIADIDVASIQGEGTNAKEQFSKSLAEDIRTTAAVSSTVESDDEGIVRDKCPDSHNQSKSLCLGSDGPGSSIPDDAQSHSLTVDSDTDSSLIVKANLHSSTDQEAGDDHMNSALSYESCLYDFDKNYFTDGKGPTLVCTFCEKEGHLKNSCPEDELPEVLNLPEMTQHHLKVLSDTLNLVPNEVGLSENSIRERWEFLSHLQEFIQFQFNDAQLTLFGSTCNGFGFDKSDLDICMTFSRRNGKIDKVHVIETLARRLKNYGGLCNVQAISTAKVPIVKFTIREYQLEADISLYNTLAQQNTKLLHCYSLIDPRVRILGYAIKTFAKVCDIGDASRGSLSSYAYILMMLYYLQQVEPPVIPVLQELYKGPKKPEYMVEDCDAWFMEDLARLDDLWPEKGKNSMSVAELWLGFLRFYVEEFNYKEFVVSIRQRTLLTRFEKLWNGTCVAVEDPFDLSHNLGSGLTRKMNNFIFKTFINGRMLYGSPIDHNMDMFQSYQRPSDYFFDTELLSENRPPNVRGCRRCGKIGHLVRACPLNRKDKEEEEQKQRQQRQQQQQRQHHQQQQQEHHMINKSQGGPRQSQIFQGRPQDGSFTASRHNPGHQNYGERDRWYSNNVGGNSSYMNNRHHGGGPPSAGNINRNSSATSNHTVSPLQQ</sequence>
<dbReference type="InterPro" id="IPR045100">
    <property type="entry name" value="TUT4/7_NTP_transf"/>
</dbReference>
<dbReference type="InterPro" id="IPR036875">
    <property type="entry name" value="Znf_CCHC_sf"/>
</dbReference>